<keyword evidence="5" id="KW-0460">Magnesium</keyword>
<dbReference type="InterPro" id="IPR008162">
    <property type="entry name" value="Pyrophosphatase"/>
</dbReference>
<dbReference type="Gene3D" id="3.90.80.10">
    <property type="entry name" value="Inorganic pyrophosphatase"/>
    <property type="match status" value="1"/>
</dbReference>
<evidence type="ECO:0000313" key="6">
    <source>
        <dbReference type="EMBL" id="URA09269.1"/>
    </source>
</evidence>
<organism evidence="6 7">
    <name type="scientific">Thermospira aquatica</name>
    <dbReference type="NCBI Taxonomy" id="2828656"/>
    <lineage>
        <taxon>Bacteria</taxon>
        <taxon>Pseudomonadati</taxon>
        <taxon>Spirochaetota</taxon>
        <taxon>Spirochaetia</taxon>
        <taxon>Brevinematales</taxon>
        <taxon>Thermospiraceae</taxon>
        <taxon>Thermospira</taxon>
    </lineage>
</organism>
<evidence type="ECO:0000256" key="5">
    <source>
        <dbReference type="ARBA" id="ARBA00022842"/>
    </source>
</evidence>
<evidence type="ECO:0000256" key="2">
    <source>
        <dbReference type="ARBA" id="ARBA00012146"/>
    </source>
</evidence>
<dbReference type="PANTHER" id="PTHR10286">
    <property type="entry name" value="INORGANIC PYROPHOSPHATASE"/>
    <property type="match status" value="1"/>
</dbReference>
<dbReference type="GO" id="GO:0006796">
    <property type="term" value="P:phosphate-containing compound metabolic process"/>
    <property type="evidence" value="ECO:0007669"/>
    <property type="project" value="InterPro"/>
</dbReference>
<comment type="cofactor">
    <cofactor evidence="1">
        <name>Mg(2+)</name>
        <dbReference type="ChEBI" id="CHEBI:18420"/>
    </cofactor>
</comment>
<sequence>MKKLTPYCVFRAHPWHGIAIGDDAPKTIPAYIELVPSDTVKYELDKETGILKVDRPQLYSSVPPMLYGFIPQTLCAEKIAEFCQEKTNRSGIVGDMDPLDICVLSEKTLFHGDILLHARPIGGIRMIDHGEADDKIVAVLLKDAVYDSYQDIYDLPPLLLDRIVHYFLTYKNAPDNTDNQCEVTHVYGQNEAHEVIRRSHEDYLTHYQKSIEASKAWRQE</sequence>
<dbReference type="NCBIfam" id="NF001886">
    <property type="entry name" value="PRK00642.1"/>
    <property type="match status" value="1"/>
</dbReference>
<keyword evidence="3" id="KW-0479">Metal-binding</keyword>
<evidence type="ECO:0000256" key="4">
    <source>
        <dbReference type="ARBA" id="ARBA00022801"/>
    </source>
</evidence>
<reference evidence="6" key="1">
    <citation type="submission" date="2021-04" db="EMBL/GenBank/DDBJ databases">
        <authorList>
            <person name="Postec A."/>
        </authorList>
    </citation>
    <scope>NUCLEOTIDE SEQUENCE</scope>
    <source>
        <strain evidence="6">F1F22</strain>
    </source>
</reference>
<dbReference type="GO" id="GO:0004427">
    <property type="term" value="F:inorganic diphosphate phosphatase activity"/>
    <property type="evidence" value="ECO:0007669"/>
    <property type="project" value="UniProtKB-EC"/>
</dbReference>
<dbReference type="GO" id="GO:0005737">
    <property type="term" value="C:cytoplasm"/>
    <property type="evidence" value="ECO:0007669"/>
    <property type="project" value="InterPro"/>
</dbReference>
<dbReference type="Pfam" id="PF00719">
    <property type="entry name" value="Pyrophosphatase"/>
    <property type="match status" value="1"/>
</dbReference>
<name>A0AAX3BAI0_9SPIR</name>
<keyword evidence="7" id="KW-1185">Reference proteome</keyword>
<evidence type="ECO:0000256" key="3">
    <source>
        <dbReference type="ARBA" id="ARBA00022723"/>
    </source>
</evidence>
<dbReference type="GO" id="GO:0000287">
    <property type="term" value="F:magnesium ion binding"/>
    <property type="evidence" value="ECO:0007669"/>
    <property type="project" value="InterPro"/>
</dbReference>
<proteinExistence type="predicted"/>
<evidence type="ECO:0000313" key="7">
    <source>
        <dbReference type="Proteomes" id="UP001056539"/>
    </source>
</evidence>
<dbReference type="InterPro" id="IPR036649">
    <property type="entry name" value="Pyrophosphatase_sf"/>
</dbReference>
<dbReference type="Proteomes" id="UP001056539">
    <property type="component" value="Chromosome"/>
</dbReference>
<protein>
    <recommendedName>
        <fullName evidence="2">inorganic diphosphatase</fullName>
        <ecNumber evidence="2">3.6.1.1</ecNumber>
    </recommendedName>
</protein>
<reference evidence="6" key="2">
    <citation type="submission" date="2022-06" db="EMBL/GenBank/DDBJ databases">
        <title>Thermospira aquatica gen. nov., sp. nov.</title>
        <authorList>
            <person name="Ben Ali Gam Z."/>
            <person name="Labat M."/>
        </authorList>
    </citation>
    <scope>NUCLEOTIDE SEQUENCE</scope>
    <source>
        <strain evidence="6">F1F22</strain>
    </source>
</reference>
<gene>
    <name evidence="6" type="ORF">KDW03_07110</name>
</gene>
<dbReference type="SUPFAM" id="SSF50324">
    <property type="entry name" value="Inorganic pyrophosphatase"/>
    <property type="match status" value="1"/>
</dbReference>
<dbReference type="RefSeq" id="WP_271434395.1">
    <property type="nucleotide sequence ID" value="NZ_CP073355.1"/>
</dbReference>
<dbReference type="EMBL" id="CP073355">
    <property type="protein sequence ID" value="URA09269.1"/>
    <property type="molecule type" value="Genomic_DNA"/>
</dbReference>
<accession>A0AAX3BAI0</accession>
<dbReference type="KEGG" id="taqu:KDW03_07110"/>
<keyword evidence="4 6" id="KW-0378">Hydrolase</keyword>
<dbReference type="AlphaFoldDB" id="A0AAX3BAI0"/>
<dbReference type="EC" id="3.6.1.1" evidence="2"/>
<evidence type="ECO:0000256" key="1">
    <source>
        <dbReference type="ARBA" id="ARBA00001946"/>
    </source>
</evidence>